<dbReference type="SUPFAM" id="SSF101447">
    <property type="entry name" value="Formin homology 2 domain (FH2 domain)"/>
    <property type="match status" value="1"/>
</dbReference>
<dbReference type="InterPro" id="IPR027643">
    <property type="entry name" value="Formin-like_plant"/>
</dbReference>
<feature type="compositionally biased region" description="Low complexity" evidence="4">
    <location>
        <begin position="283"/>
        <end position="320"/>
    </location>
</feature>
<reference evidence="9" key="1">
    <citation type="submission" date="2025-08" db="UniProtKB">
        <authorList>
            <consortium name="RefSeq"/>
        </authorList>
    </citation>
    <scope>IDENTIFICATION</scope>
    <source>
        <tissue evidence="9">Young leaves</tissue>
    </source>
</reference>
<feature type="compositionally biased region" description="Polar residues" evidence="4">
    <location>
        <begin position="551"/>
        <end position="562"/>
    </location>
</feature>
<dbReference type="GO" id="GO:0045010">
    <property type="term" value="P:actin nucleation"/>
    <property type="evidence" value="ECO:0007669"/>
    <property type="project" value="InterPro"/>
</dbReference>
<dbReference type="InterPro" id="IPR015425">
    <property type="entry name" value="FH2_Formin"/>
</dbReference>
<keyword evidence="5" id="KW-1133">Transmembrane helix</keyword>
<organism evidence="8 9">
    <name type="scientific">Cucurbita moschata</name>
    <name type="common">Winter crookneck squash</name>
    <name type="synonym">Cucurbita pepo var. moschata</name>
    <dbReference type="NCBI Taxonomy" id="3662"/>
    <lineage>
        <taxon>Eukaryota</taxon>
        <taxon>Viridiplantae</taxon>
        <taxon>Streptophyta</taxon>
        <taxon>Embryophyta</taxon>
        <taxon>Tracheophyta</taxon>
        <taxon>Spermatophyta</taxon>
        <taxon>Magnoliopsida</taxon>
        <taxon>eudicotyledons</taxon>
        <taxon>Gunneridae</taxon>
        <taxon>Pentapetalae</taxon>
        <taxon>rosids</taxon>
        <taxon>fabids</taxon>
        <taxon>Cucurbitales</taxon>
        <taxon>Cucurbitaceae</taxon>
        <taxon>Cucurbiteae</taxon>
        <taxon>Cucurbita</taxon>
    </lineage>
</organism>
<feature type="coiled-coil region" evidence="3">
    <location>
        <begin position="727"/>
        <end position="754"/>
    </location>
</feature>
<evidence type="ECO:0000256" key="4">
    <source>
        <dbReference type="SAM" id="MobiDB-lite"/>
    </source>
</evidence>
<feature type="region of interest" description="Disordered" evidence="4">
    <location>
        <begin position="210"/>
        <end position="261"/>
    </location>
</feature>
<dbReference type="SMART" id="SM00498">
    <property type="entry name" value="FH2"/>
    <property type="match status" value="1"/>
</dbReference>
<dbReference type="GO" id="GO:0051015">
    <property type="term" value="F:actin filament binding"/>
    <property type="evidence" value="ECO:0007669"/>
    <property type="project" value="InterPro"/>
</dbReference>
<evidence type="ECO:0000313" key="9">
    <source>
        <dbReference type="RefSeq" id="XP_022963914.1"/>
    </source>
</evidence>
<dbReference type="Gene3D" id="1.20.58.2220">
    <property type="entry name" value="Formin, FH2 domain"/>
    <property type="match status" value="1"/>
</dbReference>
<dbReference type="Pfam" id="PF02181">
    <property type="entry name" value="FH2"/>
    <property type="match status" value="1"/>
</dbReference>
<dbReference type="AlphaFoldDB" id="A0A6J1HLK4"/>
<feature type="region of interest" description="Disordered" evidence="4">
    <location>
        <begin position="281"/>
        <end position="361"/>
    </location>
</feature>
<feature type="signal peptide" evidence="6">
    <location>
        <begin position="1"/>
        <end position="22"/>
    </location>
</feature>
<dbReference type="Proteomes" id="UP000504609">
    <property type="component" value="Unplaced"/>
</dbReference>
<feature type="transmembrane region" description="Helical" evidence="5">
    <location>
        <begin position="115"/>
        <end position="138"/>
    </location>
</feature>
<sequence>MFDSFFFFFLLLLLIVFPHCKSSEISAGGRRLLHQPFFPIDSAPPAEQPSPPVPPPPNPKYPFSTTPPATPDGSPFFPTYPATPPPPAPANLASFPANISSLNLPHSSGYSSKKVVPLVIAGVVSAVLVICIVGFLFWRRRRRGGRGLGDGKTYRSEDSSRLSLVQNVEVGNGIPKLRNPSATSSEFLYLGTLVSTRGIDERSVGGARVVGSRPLDSPELHPLPPLNLGRTNEKKNRENGEEKSIGDEEEEEFYSPKGSLGAIGSGSRRVLATMAAEDLLGKTSDSSSTSCSTSSGSISPARSCSKSLSLSPPASMSPRRSVQHAEQVAHGGGESDGGVKSHCPSPMRLATEKNSTASSSRRFSNASILSAIFPNLSTDKDLVHRNSDPGEQFPSSPCLFPLSDGILGQIQIQPPIVSNVPDSDSDAKLKQFPYSFTSSSPSSSPERVVLDSSPSRTSIISDQTRSSPPSPERILNHFDQDVKSSSNVAPPPPPPPPPLPPPPPPPPAPLVALPGRREKPISPKTPMDQSITKAAPPLKPFQMKNLKNVSPIQLPSCKSNGESSEDTPKPKLKPLHWDKVRASSDREMVWDQLRSSSFKVNEEMIETLFVVNTSNSKETTPRPVFPTPNQEIGVLDPKKSQNIAIALRALNVTIEEVCDALLEGNAEALGIELLESLLKMAPTKEEERKLKASKDVSPTKFGPAEKFLKAILDVPFAFKRVDAMLYMANFESEIEYLKKSFENLETACEELRNSRMFLKLLEAVLKTGNRMNVGTNRGDAHAFKLDTLLKLVDVKGADGKTTLLHFVVQEIIRSEGARLCNTSSLNSNPNDDIKCRKLGLQVVSSLSSELTNVKKAASMDSDVLNGEVVKLSRGLNNIREALRLNEADGRNDSTEKFSYSMSRFLKMAEEELIRIQAQESVALSLVKEITEYFHGNSAKEEAHPFRIFMVVRDFLTVLDGVCKEVGTINERTIVSSAHKFPVPVNPTLPQAFQAHHRVQKYSSSDEE</sequence>
<dbReference type="PROSITE" id="PS51444">
    <property type="entry name" value="FH2"/>
    <property type="match status" value="1"/>
</dbReference>
<feature type="compositionally biased region" description="Polar residues" evidence="4">
    <location>
        <begin position="352"/>
        <end position="361"/>
    </location>
</feature>
<feature type="region of interest" description="Disordered" evidence="4">
    <location>
        <begin position="551"/>
        <end position="573"/>
    </location>
</feature>
<keyword evidence="5" id="KW-0472">Membrane</keyword>
<evidence type="ECO:0000256" key="5">
    <source>
        <dbReference type="SAM" id="Phobius"/>
    </source>
</evidence>
<evidence type="ECO:0000256" key="3">
    <source>
        <dbReference type="SAM" id="Coils"/>
    </source>
</evidence>
<name>A0A6J1HLK4_CUCMO</name>
<feature type="domain" description="FH2" evidence="7">
    <location>
        <begin position="562"/>
        <end position="984"/>
    </location>
</feature>
<keyword evidence="8" id="KW-1185">Reference proteome</keyword>
<keyword evidence="5" id="KW-0812">Transmembrane</keyword>
<dbReference type="InterPro" id="IPR042201">
    <property type="entry name" value="FH2_Formin_sf"/>
</dbReference>
<evidence type="ECO:0000259" key="7">
    <source>
        <dbReference type="PROSITE" id="PS51444"/>
    </source>
</evidence>
<feature type="chain" id="PRO_5026741944" description="Formin-like protein" evidence="6">
    <location>
        <begin position="23"/>
        <end position="1007"/>
    </location>
</feature>
<proteinExistence type="inferred from homology"/>
<feature type="region of interest" description="Disordered" evidence="4">
    <location>
        <begin position="435"/>
        <end position="533"/>
    </location>
</feature>
<evidence type="ECO:0000256" key="6">
    <source>
        <dbReference type="SAM" id="SignalP"/>
    </source>
</evidence>
<dbReference type="KEGG" id="cmos:111464076"/>
<evidence type="ECO:0000256" key="2">
    <source>
        <dbReference type="RuleBase" id="RU361260"/>
    </source>
</evidence>
<dbReference type="PANTHER" id="PTHR23213">
    <property type="entry name" value="FORMIN-RELATED"/>
    <property type="match status" value="1"/>
</dbReference>
<feature type="compositionally biased region" description="Polar residues" evidence="4">
    <location>
        <begin position="452"/>
        <end position="467"/>
    </location>
</feature>
<feature type="compositionally biased region" description="Pro residues" evidence="4">
    <location>
        <begin position="489"/>
        <end position="509"/>
    </location>
</feature>
<feature type="compositionally biased region" description="Pro residues" evidence="4">
    <location>
        <begin position="46"/>
        <end position="60"/>
    </location>
</feature>
<keyword evidence="6" id="KW-0732">Signal</keyword>
<keyword evidence="3" id="KW-0175">Coiled coil</keyword>
<accession>A0A6J1HLK4</accession>
<gene>
    <name evidence="9" type="primary">LOC111464076</name>
</gene>
<feature type="region of interest" description="Disordered" evidence="4">
    <location>
        <begin position="44"/>
        <end position="68"/>
    </location>
</feature>
<comment type="similarity">
    <text evidence="1">Belongs to the formin-like family. Class-I subfamily.</text>
</comment>
<evidence type="ECO:0000313" key="8">
    <source>
        <dbReference type="Proteomes" id="UP000504609"/>
    </source>
</evidence>
<dbReference type="PANTHER" id="PTHR23213:SF276">
    <property type="entry name" value="FORMIN-LIKE PROTEIN 1"/>
    <property type="match status" value="1"/>
</dbReference>
<feature type="compositionally biased region" description="Basic and acidic residues" evidence="4">
    <location>
        <begin position="231"/>
        <end position="246"/>
    </location>
</feature>
<dbReference type="RefSeq" id="XP_022963914.1">
    <property type="nucleotide sequence ID" value="XM_023108146.1"/>
</dbReference>
<protein>
    <recommendedName>
        <fullName evidence="2">Formin-like protein</fullName>
    </recommendedName>
</protein>
<evidence type="ECO:0000256" key="1">
    <source>
        <dbReference type="ARBA" id="ARBA00025793"/>
    </source>
</evidence>
<dbReference type="GeneID" id="111464076"/>